<dbReference type="CDD" id="cd00761">
    <property type="entry name" value="Glyco_tranf_GTA_type"/>
    <property type="match status" value="1"/>
</dbReference>
<evidence type="ECO:0000259" key="1">
    <source>
        <dbReference type="Pfam" id="PF00535"/>
    </source>
</evidence>
<organism evidence="3 4">
    <name type="scientific">Agromyces atrinae</name>
    <dbReference type="NCBI Taxonomy" id="592376"/>
    <lineage>
        <taxon>Bacteria</taxon>
        <taxon>Bacillati</taxon>
        <taxon>Actinomycetota</taxon>
        <taxon>Actinomycetes</taxon>
        <taxon>Micrococcales</taxon>
        <taxon>Microbacteriaceae</taxon>
        <taxon>Agromyces</taxon>
    </lineage>
</organism>
<dbReference type="Proteomes" id="UP000581087">
    <property type="component" value="Unassembled WGS sequence"/>
</dbReference>
<dbReference type="SUPFAM" id="SSF53448">
    <property type="entry name" value="Nucleotide-diphospho-sugar transferases"/>
    <property type="match status" value="1"/>
</dbReference>
<dbReference type="InterPro" id="IPR050834">
    <property type="entry name" value="Glycosyltransf_2"/>
</dbReference>
<dbReference type="Proteomes" id="UP000292686">
    <property type="component" value="Unassembled WGS sequence"/>
</dbReference>
<dbReference type="InterPro" id="IPR001173">
    <property type="entry name" value="Glyco_trans_2-like"/>
</dbReference>
<evidence type="ECO:0000313" key="2">
    <source>
        <dbReference type="EMBL" id="NYD68514.1"/>
    </source>
</evidence>
<proteinExistence type="predicted"/>
<comment type="caution">
    <text evidence="3">The sequence shown here is derived from an EMBL/GenBank/DDBJ whole genome shotgun (WGS) entry which is preliminary data.</text>
</comment>
<feature type="domain" description="Glycosyltransferase 2-like" evidence="1">
    <location>
        <begin position="13"/>
        <end position="174"/>
    </location>
</feature>
<dbReference type="EMBL" id="SDPM01000006">
    <property type="protein sequence ID" value="RXZ85900.1"/>
    <property type="molecule type" value="Genomic_DNA"/>
</dbReference>
<evidence type="ECO:0000313" key="4">
    <source>
        <dbReference type="Proteomes" id="UP000292686"/>
    </source>
</evidence>
<dbReference type="EMBL" id="JACCBI010000001">
    <property type="protein sequence ID" value="NYD68514.1"/>
    <property type="molecule type" value="Genomic_DNA"/>
</dbReference>
<evidence type="ECO:0000313" key="3">
    <source>
        <dbReference type="EMBL" id="RXZ85900.1"/>
    </source>
</evidence>
<dbReference type="OrthoDB" id="3171021at2"/>
<reference evidence="3 4" key="1">
    <citation type="submission" date="2019-01" db="EMBL/GenBank/DDBJ databases">
        <title>Agromyces.</title>
        <authorList>
            <person name="Li J."/>
        </authorList>
    </citation>
    <scope>NUCLEOTIDE SEQUENCE [LARGE SCALE GENOMIC DNA]</scope>
    <source>
        <strain evidence="3 4">DSM 23870</strain>
    </source>
</reference>
<dbReference type="Gene3D" id="3.90.550.10">
    <property type="entry name" value="Spore Coat Polysaccharide Biosynthesis Protein SpsA, Chain A"/>
    <property type="match status" value="1"/>
</dbReference>
<evidence type="ECO:0000313" key="5">
    <source>
        <dbReference type="Proteomes" id="UP000581087"/>
    </source>
</evidence>
<name>A0A4Q2MA05_9MICO</name>
<sequence length="339" mass="37575">MSVAEPIHPSLVTVIVPVRNGRDLVSDLVARLVGAADELTEVVIVEDHSTDDTWAVLHEAVRGLDQFRVVQNPRSAGVASARNYALTLARGEFVWFADADDEWSPEIIHLLRSAAERTGADVVVCQAQLVGVGRQATVIDGLPDERALSRRDAWIALLGGELHGYLWSKLFRRQVLLDNLFSLLSSQSDFTGVARAISQSETIAFIPDVLYQHVVREGSITRSRQHRVDNLDVCVAELRAHLVADAPDLVDSALYASFVTWFVLLPMAETPGRVGAPFGVVVAESRRSRARLRQLPRSAFDQLRPSVRRRALLARTAGPFYSVPRMALQRVAHIKRRRS</sequence>
<gene>
    <name evidence="2" type="ORF">BJ972_003033</name>
    <name evidence="3" type="ORF">ESP50_11820</name>
</gene>
<reference evidence="2 5" key="2">
    <citation type="submission" date="2020-07" db="EMBL/GenBank/DDBJ databases">
        <title>Sequencing the genomes of 1000 actinobacteria strains.</title>
        <authorList>
            <person name="Klenk H.-P."/>
        </authorList>
    </citation>
    <scope>NUCLEOTIDE SEQUENCE [LARGE SCALE GENOMIC DNA]</scope>
    <source>
        <strain evidence="2 5">DSM 23870</strain>
    </source>
</reference>
<dbReference type="RefSeq" id="WP_129175404.1">
    <property type="nucleotide sequence ID" value="NZ_JACCBI010000001.1"/>
</dbReference>
<dbReference type="PANTHER" id="PTHR43685:SF2">
    <property type="entry name" value="GLYCOSYLTRANSFERASE 2-LIKE DOMAIN-CONTAINING PROTEIN"/>
    <property type="match status" value="1"/>
</dbReference>
<dbReference type="InterPro" id="IPR029044">
    <property type="entry name" value="Nucleotide-diphossugar_trans"/>
</dbReference>
<protein>
    <submittedName>
        <fullName evidence="3">Glycosyltransferase family 2 protein</fullName>
    </submittedName>
</protein>
<accession>A0A4Q2MA05</accession>
<keyword evidence="4" id="KW-1185">Reference proteome</keyword>
<dbReference type="GO" id="GO:0016740">
    <property type="term" value="F:transferase activity"/>
    <property type="evidence" value="ECO:0007669"/>
    <property type="project" value="UniProtKB-KW"/>
</dbReference>
<dbReference type="AlphaFoldDB" id="A0A4Q2MA05"/>
<dbReference type="PANTHER" id="PTHR43685">
    <property type="entry name" value="GLYCOSYLTRANSFERASE"/>
    <property type="match status" value="1"/>
</dbReference>
<keyword evidence="3" id="KW-0808">Transferase</keyword>
<dbReference type="Pfam" id="PF00535">
    <property type="entry name" value="Glycos_transf_2"/>
    <property type="match status" value="1"/>
</dbReference>